<keyword evidence="2" id="KW-1133">Transmembrane helix</keyword>
<sequence>MKRVINSVFAVIIMILLLVLSISIISVYLKWPMYLSGYSSLFTTQFNSGFIVFALISLLVSFLFLKKQRTDKKIWKLNLILSAILLIGQLIFMQIMLNTASKYDVKVSLLPTLKGYVTPLKSKETYHYLTIYNERQLFDVYRPKVGSGKPTIPVILVHGGAFIEGEKDQLGYAANWFTEKGYTSFGIEYPLAKKNRQTYESAVNSIATCMSFIRKNAKKFNIDASKLVLVGGSAGAALVMQTDLGLREGYVKSYDATEVSPPASVIALYPPVSLSDLYYKMKQGKTVDLNEPMNKYLGGDPNRFPDRFKRVNLIDHLNNGISPTLILTGEIDHVVNVEAIRRFAEKTEKMKLPVTYVEIPYGEHVYDANPNSIAGQITWSKITAFLKNNHLENQ</sequence>
<dbReference type="InterPro" id="IPR050300">
    <property type="entry name" value="GDXG_lipolytic_enzyme"/>
</dbReference>
<evidence type="ECO:0000256" key="1">
    <source>
        <dbReference type="ARBA" id="ARBA00022801"/>
    </source>
</evidence>
<dbReference type="Pfam" id="PF20434">
    <property type="entry name" value="BD-FAE"/>
    <property type="match status" value="1"/>
</dbReference>
<proteinExistence type="predicted"/>
<evidence type="ECO:0000313" key="4">
    <source>
        <dbReference type="EMBL" id="SMP95472.1"/>
    </source>
</evidence>
<evidence type="ECO:0000259" key="3">
    <source>
        <dbReference type="Pfam" id="PF20434"/>
    </source>
</evidence>
<reference evidence="4 5" key="1">
    <citation type="submission" date="2017-05" db="EMBL/GenBank/DDBJ databases">
        <authorList>
            <person name="Varghese N."/>
            <person name="Submissions S."/>
        </authorList>
    </citation>
    <scope>NUCLEOTIDE SEQUENCE [LARGE SCALE GENOMIC DNA]</scope>
    <source>
        <strain evidence="4 5">DSM 18015</strain>
    </source>
</reference>
<name>A0ABY1R576_9FLAO</name>
<keyword evidence="1" id="KW-0378">Hydrolase</keyword>
<feature type="transmembrane region" description="Helical" evidence="2">
    <location>
        <begin position="49"/>
        <end position="65"/>
    </location>
</feature>
<evidence type="ECO:0000313" key="5">
    <source>
        <dbReference type="Proteomes" id="UP001158050"/>
    </source>
</evidence>
<protein>
    <submittedName>
        <fullName evidence="4">Acetyl esterase/lipase</fullName>
    </submittedName>
</protein>
<accession>A0ABY1R576</accession>
<feature type="transmembrane region" description="Helical" evidence="2">
    <location>
        <begin position="7"/>
        <end position="29"/>
    </location>
</feature>
<dbReference type="Proteomes" id="UP001158050">
    <property type="component" value="Unassembled WGS sequence"/>
</dbReference>
<dbReference type="PANTHER" id="PTHR48081">
    <property type="entry name" value="AB HYDROLASE SUPERFAMILY PROTEIN C4A8.06C"/>
    <property type="match status" value="1"/>
</dbReference>
<keyword evidence="2" id="KW-0472">Membrane</keyword>
<keyword evidence="2" id="KW-0812">Transmembrane</keyword>
<dbReference type="Gene3D" id="3.40.50.1820">
    <property type="entry name" value="alpha/beta hydrolase"/>
    <property type="match status" value="1"/>
</dbReference>
<gene>
    <name evidence="4" type="ORF">SAMN05421679_107142</name>
</gene>
<evidence type="ECO:0000256" key="2">
    <source>
        <dbReference type="SAM" id="Phobius"/>
    </source>
</evidence>
<dbReference type="InterPro" id="IPR029058">
    <property type="entry name" value="AB_hydrolase_fold"/>
</dbReference>
<dbReference type="InterPro" id="IPR049492">
    <property type="entry name" value="BD-FAE-like_dom"/>
</dbReference>
<comment type="caution">
    <text evidence="4">The sequence shown here is derived from an EMBL/GenBank/DDBJ whole genome shotgun (WGS) entry which is preliminary data.</text>
</comment>
<dbReference type="SUPFAM" id="SSF53474">
    <property type="entry name" value="alpha/beta-Hydrolases"/>
    <property type="match status" value="1"/>
</dbReference>
<dbReference type="EMBL" id="FXUO01000007">
    <property type="protein sequence ID" value="SMP95472.1"/>
    <property type="molecule type" value="Genomic_DNA"/>
</dbReference>
<keyword evidence="5" id="KW-1185">Reference proteome</keyword>
<feature type="transmembrane region" description="Helical" evidence="2">
    <location>
        <begin position="77"/>
        <end position="97"/>
    </location>
</feature>
<feature type="domain" description="BD-FAE-like" evidence="3">
    <location>
        <begin position="139"/>
        <end position="345"/>
    </location>
</feature>
<organism evidence="4 5">
    <name type="scientific">Epilithonimonas pallida</name>
    <dbReference type="NCBI Taxonomy" id="373671"/>
    <lineage>
        <taxon>Bacteria</taxon>
        <taxon>Pseudomonadati</taxon>
        <taxon>Bacteroidota</taxon>
        <taxon>Flavobacteriia</taxon>
        <taxon>Flavobacteriales</taxon>
        <taxon>Weeksellaceae</taxon>
        <taxon>Chryseobacterium group</taxon>
        <taxon>Epilithonimonas</taxon>
    </lineage>
</organism>